<dbReference type="EMBL" id="CP032550">
    <property type="protein sequence ID" value="QGU27767.1"/>
    <property type="molecule type" value="Genomic_DNA"/>
</dbReference>
<proteinExistence type="inferred from homology"/>
<dbReference type="OrthoDB" id="4773823at2"/>
<dbReference type="SUPFAM" id="SSF51735">
    <property type="entry name" value="NAD(P)-binding Rossmann-fold domains"/>
    <property type="match status" value="1"/>
</dbReference>
<evidence type="ECO:0000256" key="2">
    <source>
        <dbReference type="ARBA" id="ARBA00023002"/>
    </source>
</evidence>
<dbReference type="PANTHER" id="PTHR43477">
    <property type="entry name" value="DIHYDROANTICAPSIN 7-DEHYDROGENASE"/>
    <property type="match status" value="1"/>
</dbReference>
<dbReference type="RefSeq" id="WP_156242269.1">
    <property type="nucleotide sequence ID" value="NZ_BAAAZL010000004.1"/>
</dbReference>
<dbReference type="Proteomes" id="UP000422989">
    <property type="component" value="Chromosome"/>
</dbReference>
<dbReference type="Pfam" id="PF00106">
    <property type="entry name" value="adh_short"/>
    <property type="match status" value="1"/>
</dbReference>
<reference evidence="3 4" key="1">
    <citation type="submission" date="2018-09" db="EMBL/GenBank/DDBJ databases">
        <title>Whole genome sequencing of Microbacterium oryzae strain MB-10T.</title>
        <authorList>
            <person name="Das S.K."/>
        </authorList>
    </citation>
    <scope>NUCLEOTIDE SEQUENCE [LARGE SCALE GENOMIC DNA]</scope>
    <source>
        <strain evidence="3 4">MB-10</strain>
    </source>
</reference>
<accession>A0A6I6E4T3</accession>
<protein>
    <submittedName>
        <fullName evidence="3">SDR family oxidoreductase</fullName>
    </submittedName>
</protein>
<dbReference type="InterPro" id="IPR036291">
    <property type="entry name" value="NAD(P)-bd_dom_sf"/>
</dbReference>
<evidence type="ECO:0000313" key="3">
    <source>
        <dbReference type="EMBL" id="QGU27767.1"/>
    </source>
</evidence>
<dbReference type="InterPro" id="IPR002347">
    <property type="entry name" value="SDR_fam"/>
</dbReference>
<keyword evidence="4" id="KW-1185">Reference proteome</keyword>
<name>A0A6I6E4T3_9MICO</name>
<dbReference type="InterPro" id="IPR051122">
    <property type="entry name" value="SDR_DHRS6-like"/>
</dbReference>
<dbReference type="AlphaFoldDB" id="A0A6I6E4T3"/>
<dbReference type="PANTHER" id="PTHR43477:SF1">
    <property type="entry name" value="DIHYDROANTICAPSIN 7-DEHYDROGENASE"/>
    <property type="match status" value="1"/>
</dbReference>
<dbReference type="Gene3D" id="3.40.50.720">
    <property type="entry name" value="NAD(P)-binding Rossmann-like Domain"/>
    <property type="match status" value="1"/>
</dbReference>
<dbReference type="PRINTS" id="PR00081">
    <property type="entry name" value="GDHRDH"/>
</dbReference>
<evidence type="ECO:0000256" key="1">
    <source>
        <dbReference type="ARBA" id="ARBA00006484"/>
    </source>
</evidence>
<gene>
    <name evidence="3" type="ORF">D7D94_08845</name>
</gene>
<comment type="similarity">
    <text evidence="1">Belongs to the short-chain dehydrogenases/reductases (SDR) family.</text>
</comment>
<evidence type="ECO:0000313" key="4">
    <source>
        <dbReference type="Proteomes" id="UP000422989"/>
    </source>
</evidence>
<dbReference type="GO" id="GO:0016491">
    <property type="term" value="F:oxidoreductase activity"/>
    <property type="evidence" value="ECO:0007669"/>
    <property type="project" value="UniProtKB-KW"/>
</dbReference>
<organism evidence="3 4">
    <name type="scientific">Microbacterium oryzae</name>
    <dbReference type="NCBI Taxonomy" id="743009"/>
    <lineage>
        <taxon>Bacteria</taxon>
        <taxon>Bacillati</taxon>
        <taxon>Actinomycetota</taxon>
        <taxon>Actinomycetes</taxon>
        <taxon>Micrococcales</taxon>
        <taxon>Microbacteriaceae</taxon>
        <taxon>Microbacterium</taxon>
    </lineage>
</organism>
<sequence>MTEPASAGRAVLPSADPPRAVLLTGGTSAAGRAVARRLADGGARVIVAGRDTEKLAALAAAGFDTVEADLVDPGQVRVLAEAVGPLDGLLHLVGGWRGGGGIPGQSDEDYRALEASFTSLRLVTRALWPSLIASPGARVAIVSSTAVARPLAGGANYAAVKAASEAWVRAMAHGFAKEAPASAATIFRVKALAGLEGRLADAYAGLWSMPADEANDRVSELPP</sequence>
<dbReference type="CDD" id="cd05233">
    <property type="entry name" value="SDR_c"/>
    <property type="match status" value="1"/>
</dbReference>
<keyword evidence="2" id="KW-0560">Oxidoreductase</keyword>
<dbReference type="KEGG" id="moj:D7D94_08845"/>